<evidence type="ECO:0000313" key="2">
    <source>
        <dbReference type="WBParaSite" id="PS1159_v2.g467.t1"/>
    </source>
</evidence>
<evidence type="ECO:0000313" key="1">
    <source>
        <dbReference type="Proteomes" id="UP000887580"/>
    </source>
</evidence>
<organism evidence="1 2">
    <name type="scientific">Panagrolaimus sp. PS1159</name>
    <dbReference type="NCBI Taxonomy" id="55785"/>
    <lineage>
        <taxon>Eukaryota</taxon>
        <taxon>Metazoa</taxon>
        <taxon>Ecdysozoa</taxon>
        <taxon>Nematoda</taxon>
        <taxon>Chromadorea</taxon>
        <taxon>Rhabditida</taxon>
        <taxon>Tylenchina</taxon>
        <taxon>Panagrolaimomorpha</taxon>
        <taxon>Panagrolaimoidea</taxon>
        <taxon>Panagrolaimidae</taxon>
        <taxon>Panagrolaimus</taxon>
    </lineage>
</organism>
<accession>A0AC35GGA9</accession>
<sequence length="965" mass="108945">MKHLFFLLILIPNCFIISNAENKLEPRGHSSGIDPPPLSTGRQLIAYIINEWHSRQSLNLNHPQTVFRHPDNRNWRLDLQGFETHQVQPPGQLIITQAFFERYAIQGGSDGSETFAVVHIQRGIEFSIGIIRNAFEQSMASRSHVFLTSDNIAHGLNFPVDGNQYISERIHRRINGREVWRIIWGTAAVVGAMHQRFHIIPTRKGLWKRGDEEDENSWNDVVETVMKKCVENNNENNKIAKNAFNKLKEIYPDYRIFIGVYDFIEDENKHDAIKSKVDDNVYKENISGKNYVVFRFDNSQSAETSQSTVKRNKIRYENGKIIRNLKRFAENHKFDELSLFVDLMIGEEYSFTFAVHDKADLSTSHDTDSVIIYDQGGYNLWIGLEYIKKPKPSVIADKMVIGKEITSTTNYASESTGESTVPANSCGKRIVGYYTGWGKRKITENQLKKLTHIIFAFTEMSADGKIKFGGAAEDFKDGENPAEITKQRFLEMANKARNANSGIKILFAIGGWSNSQYFSSVASDSLKRSTFISEISNFLNEYKIDGVDIDWEYPVTGGANEGVPADKENYVTLMKELREKLSAEGNSRKTPYLISIASAAGQWVLDPGYDLNGLLKYIDFINVMTYDYYGAWESKWGAYTGPPSPLYYNGVKSSSGKMNADWTLKYYSCKTKKPSKLNMGVPFYGRFWKNVENAIDDSHPAYRTVQKINGKFDGGAVSYRDFENSGWSLDTTQFDDTVKAPFIWDSSGRKFLGFENSQSLQFKIDYAIEKNIGGIMIWAIDQDSDDDILLNLISSANLCKFGTSGDDVKHKCLPINEIRWWTFENGGELKQGMCGKSAPLINGFYPVCDPDDPGFACCSPAGYCGSGREFCECEKCINYHKNPEKIVEGSVKPSVPIQWYLMDASDGKRGRCGPTVPLLNGKHAICNPDDNSAHCCSNGYYCGTGDAFCNCNGCIDFKKNPSHQW</sequence>
<name>A0AC35GGA9_9BILA</name>
<protein>
    <submittedName>
        <fullName evidence="2">GH18 domain-containing protein</fullName>
    </submittedName>
</protein>
<dbReference type="WBParaSite" id="PS1159_v2.g467.t1">
    <property type="protein sequence ID" value="PS1159_v2.g467.t1"/>
    <property type="gene ID" value="PS1159_v2.g467"/>
</dbReference>
<proteinExistence type="predicted"/>
<reference evidence="2" key="1">
    <citation type="submission" date="2022-11" db="UniProtKB">
        <authorList>
            <consortium name="WormBaseParasite"/>
        </authorList>
    </citation>
    <scope>IDENTIFICATION</scope>
</reference>
<dbReference type="Proteomes" id="UP000887580">
    <property type="component" value="Unplaced"/>
</dbReference>